<keyword evidence="2" id="KW-1185">Reference proteome</keyword>
<dbReference type="RefSeq" id="WP_149108933.1">
    <property type="nucleotide sequence ID" value="NZ_CP042425.1"/>
</dbReference>
<name>A0A5C1A4I3_9BACT</name>
<dbReference type="Proteomes" id="UP000324974">
    <property type="component" value="Chromosome"/>
</dbReference>
<gene>
    <name evidence="1" type="ORF">PX52LOC_00870</name>
</gene>
<dbReference type="OrthoDB" id="276225at2"/>
<organism evidence="1 2">
    <name type="scientific">Limnoglobus roseus</name>
    <dbReference type="NCBI Taxonomy" id="2598579"/>
    <lineage>
        <taxon>Bacteria</taxon>
        <taxon>Pseudomonadati</taxon>
        <taxon>Planctomycetota</taxon>
        <taxon>Planctomycetia</taxon>
        <taxon>Gemmatales</taxon>
        <taxon>Gemmataceae</taxon>
        <taxon>Limnoglobus</taxon>
    </lineage>
</organism>
<dbReference type="KEGG" id="lrs:PX52LOC_00870"/>
<evidence type="ECO:0000313" key="2">
    <source>
        <dbReference type="Proteomes" id="UP000324974"/>
    </source>
</evidence>
<evidence type="ECO:0000313" key="1">
    <source>
        <dbReference type="EMBL" id="QEL14009.1"/>
    </source>
</evidence>
<protein>
    <submittedName>
        <fullName evidence="1">Uncharacterized protein</fullName>
    </submittedName>
</protein>
<dbReference type="AlphaFoldDB" id="A0A5C1A4I3"/>
<dbReference type="EMBL" id="CP042425">
    <property type="protein sequence ID" value="QEL14009.1"/>
    <property type="molecule type" value="Genomic_DNA"/>
</dbReference>
<proteinExistence type="predicted"/>
<accession>A0A5C1A4I3</accession>
<reference evidence="2" key="1">
    <citation type="submission" date="2019-08" db="EMBL/GenBank/DDBJ databases">
        <title>Limnoglobus roseus gen. nov., sp. nov., a novel freshwater planctomycete with a giant genome from the family Gemmataceae.</title>
        <authorList>
            <person name="Kulichevskaya I.S."/>
            <person name="Naumoff D.G."/>
            <person name="Miroshnikov K."/>
            <person name="Ivanova A."/>
            <person name="Philippov D.A."/>
            <person name="Hakobyan A."/>
            <person name="Rijpstra I.C."/>
            <person name="Sinninghe Damste J.S."/>
            <person name="Liesack W."/>
            <person name="Dedysh S.N."/>
        </authorList>
    </citation>
    <scope>NUCLEOTIDE SEQUENCE [LARGE SCALE GENOMIC DNA]</scope>
    <source>
        <strain evidence="2">PX52</strain>
    </source>
</reference>
<sequence>MESWRKVWREGFVPVLSTTGLMALRDALRGDDTRLTQGSTTTPPPLMCVQDWPCEGACALGFCGWHGDQLETVGQVEEFFAKACYEADARLGEPAACRWFLNWFDDTPRDEMRRELLAEVELALAERIPIDLPATKSNTAAGAKIAAA</sequence>